<dbReference type="InterPro" id="IPR003593">
    <property type="entry name" value="AAA+_ATPase"/>
</dbReference>
<name>A0AA41YQA1_9PROT</name>
<dbReference type="InterPro" id="IPR027417">
    <property type="entry name" value="P-loop_NTPase"/>
</dbReference>
<dbReference type="Pfam" id="PF08402">
    <property type="entry name" value="TOBE_2"/>
    <property type="match status" value="1"/>
</dbReference>
<dbReference type="PROSITE" id="PS50893">
    <property type="entry name" value="ABC_TRANSPORTER_2"/>
    <property type="match status" value="1"/>
</dbReference>
<evidence type="ECO:0000313" key="6">
    <source>
        <dbReference type="EMBL" id="MCW3474653.1"/>
    </source>
</evidence>
<dbReference type="InterPro" id="IPR008995">
    <property type="entry name" value="Mo/tungstate-bd_C_term_dom"/>
</dbReference>
<dbReference type="SUPFAM" id="SSF52540">
    <property type="entry name" value="P-loop containing nucleoside triphosphate hydrolases"/>
    <property type="match status" value="1"/>
</dbReference>
<reference evidence="6" key="1">
    <citation type="submission" date="2022-09" db="EMBL/GenBank/DDBJ databases">
        <title>Rhodovastum sp. nov. RN2-1 isolated from soil in Seongnam, South Korea.</title>
        <authorList>
            <person name="Le N.T."/>
        </authorList>
    </citation>
    <scope>NUCLEOTIDE SEQUENCE</scope>
    <source>
        <strain evidence="6">RN2-1</strain>
    </source>
</reference>
<dbReference type="FunFam" id="3.40.50.300:FF:000042">
    <property type="entry name" value="Maltose/maltodextrin ABC transporter, ATP-binding protein"/>
    <property type="match status" value="1"/>
</dbReference>
<evidence type="ECO:0000256" key="1">
    <source>
        <dbReference type="ARBA" id="ARBA00005417"/>
    </source>
</evidence>
<dbReference type="InterPro" id="IPR003439">
    <property type="entry name" value="ABC_transporter-like_ATP-bd"/>
</dbReference>
<comment type="similarity">
    <text evidence="1">Belongs to the ABC transporter superfamily.</text>
</comment>
<dbReference type="GO" id="GO:0016887">
    <property type="term" value="F:ATP hydrolysis activity"/>
    <property type="evidence" value="ECO:0007669"/>
    <property type="project" value="InterPro"/>
</dbReference>
<evidence type="ECO:0000256" key="3">
    <source>
        <dbReference type="ARBA" id="ARBA00022741"/>
    </source>
</evidence>
<dbReference type="GO" id="GO:0005524">
    <property type="term" value="F:ATP binding"/>
    <property type="evidence" value="ECO:0007669"/>
    <property type="project" value="UniProtKB-KW"/>
</dbReference>
<dbReference type="PANTHER" id="PTHR42781:SF4">
    <property type="entry name" value="SPERMIDINE_PUTRESCINE IMPORT ATP-BINDING PROTEIN POTA"/>
    <property type="match status" value="1"/>
</dbReference>
<reference evidence="6" key="2">
    <citation type="submission" date="2022-10" db="EMBL/GenBank/DDBJ databases">
        <authorList>
            <person name="Trinh H.N."/>
        </authorList>
    </citation>
    <scope>NUCLEOTIDE SEQUENCE</scope>
    <source>
        <strain evidence="6">RN2-1</strain>
    </source>
</reference>
<keyword evidence="2" id="KW-0813">Transport</keyword>
<comment type="caution">
    <text evidence="6">The sequence shown here is derived from an EMBL/GenBank/DDBJ whole genome shotgun (WGS) entry which is preliminary data.</text>
</comment>
<dbReference type="SUPFAM" id="SSF50331">
    <property type="entry name" value="MOP-like"/>
    <property type="match status" value="1"/>
</dbReference>
<accession>A0AA41YQA1</accession>
<dbReference type="Gene3D" id="3.40.50.300">
    <property type="entry name" value="P-loop containing nucleotide triphosphate hydrolases"/>
    <property type="match status" value="1"/>
</dbReference>
<keyword evidence="7" id="KW-1185">Reference proteome</keyword>
<dbReference type="Gene3D" id="2.40.50.100">
    <property type="match status" value="1"/>
</dbReference>
<evidence type="ECO:0000256" key="4">
    <source>
        <dbReference type="ARBA" id="ARBA00022840"/>
    </source>
</evidence>
<dbReference type="GO" id="GO:0140359">
    <property type="term" value="F:ABC-type transporter activity"/>
    <property type="evidence" value="ECO:0007669"/>
    <property type="project" value="UniProtKB-ARBA"/>
</dbReference>
<dbReference type="SMART" id="SM00382">
    <property type="entry name" value="AAA"/>
    <property type="match status" value="1"/>
</dbReference>
<dbReference type="GO" id="GO:0043190">
    <property type="term" value="C:ATP-binding cassette (ABC) transporter complex"/>
    <property type="evidence" value="ECO:0007669"/>
    <property type="project" value="InterPro"/>
</dbReference>
<evidence type="ECO:0000313" key="7">
    <source>
        <dbReference type="Proteomes" id="UP001165679"/>
    </source>
</evidence>
<dbReference type="PANTHER" id="PTHR42781">
    <property type="entry name" value="SPERMIDINE/PUTRESCINE IMPORT ATP-BINDING PROTEIN POTA"/>
    <property type="match status" value="1"/>
</dbReference>
<dbReference type="PROSITE" id="PS00211">
    <property type="entry name" value="ABC_TRANSPORTER_1"/>
    <property type="match status" value="1"/>
</dbReference>
<dbReference type="Pfam" id="PF00005">
    <property type="entry name" value="ABC_tran"/>
    <property type="match status" value="1"/>
</dbReference>
<sequence>MTTIRLDAVRRTFGAVRAVDDISLTIGQGEFFTLLGPSGCGKTTLLRMIAGFCDVEQGSVWFGDQRIDKLPAHRRNTGMVFQNYAIFPNLTVARNVAYGLRARGVDRAQIATRVEKALQTVRLGGYGERWPHQLSGGQLQRVAIARSLVIEPAVLLFDEPLSNLDAQLRVQMRVEIRQLQQSLGLTAVYVTHDQEEALAISDRIAVLRAGRVEQVGSPEAIYRAPETAFVAEFMGATNMLPGEAGAFDGTTTPVAACGHTLHVAGQVAAPGAKVMLSLRPETLRLVAAAAGGPCLPVRLQLREFLGPIVRLHMVLPDGTPIRVSALAGQDAAAMPEGDLALAYDPAQVVAFPAP</sequence>
<dbReference type="InterPro" id="IPR017871">
    <property type="entry name" value="ABC_transporter-like_CS"/>
</dbReference>
<dbReference type="Proteomes" id="UP001165679">
    <property type="component" value="Unassembled WGS sequence"/>
</dbReference>
<dbReference type="RefSeq" id="WP_264713294.1">
    <property type="nucleotide sequence ID" value="NZ_JAPDNT010000004.1"/>
</dbReference>
<organism evidence="6 7">
    <name type="scientific">Limobrevibacterium gyesilva</name>
    <dbReference type="NCBI Taxonomy" id="2991712"/>
    <lineage>
        <taxon>Bacteria</taxon>
        <taxon>Pseudomonadati</taxon>
        <taxon>Pseudomonadota</taxon>
        <taxon>Alphaproteobacteria</taxon>
        <taxon>Acetobacterales</taxon>
        <taxon>Acetobacteraceae</taxon>
        <taxon>Limobrevibacterium</taxon>
    </lineage>
</organism>
<feature type="domain" description="ABC transporter" evidence="5">
    <location>
        <begin position="4"/>
        <end position="234"/>
    </location>
</feature>
<dbReference type="InterPro" id="IPR050093">
    <property type="entry name" value="ABC_SmlMolc_Importer"/>
</dbReference>
<dbReference type="InterPro" id="IPR013611">
    <property type="entry name" value="Transp-assoc_OB_typ2"/>
</dbReference>
<gene>
    <name evidence="6" type="ORF">OL599_08645</name>
</gene>
<proteinExistence type="inferred from homology"/>
<keyword evidence="4 6" id="KW-0067">ATP-binding</keyword>
<keyword evidence="3" id="KW-0547">Nucleotide-binding</keyword>
<evidence type="ECO:0000256" key="2">
    <source>
        <dbReference type="ARBA" id="ARBA00022448"/>
    </source>
</evidence>
<dbReference type="AlphaFoldDB" id="A0AA41YQA1"/>
<evidence type="ECO:0000259" key="5">
    <source>
        <dbReference type="PROSITE" id="PS50893"/>
    </source>
</evidence>
<dbReference type="EMBL" id="JAPDNT010000004">
    <property type="protein sequence ID" value="MCW3474653.1"/>
    <property type="molecule type" value="Genomic_DNA"/>
</dbReference>
<protein>
    <submittedName>
        <fullName evidence="6">ABC transporter ATP-binding protein</fullName>
    </submittedName>
</protein>